<protein>
    <submittedName>
        <fullName evidence="7">Very short patch repair endonuclease</fullName>
    </submittedName>
</protein>
<evidence type="ECO:0000256" key="5">
    <source>
        <dbReference type="ARBA" id="ARBA00023204"/>
    </source>
</evidence>
<dbReference type="CDD" id="cd00221">
    <property type="entry name" value="Vsr"/>
    <property type="match status" value="1"/>
</dbReference>
<dbReference type="SUPFAM" id="SSF52980">
    <property type="entry name" value="Restriction endonuclease-like"/>
    <property type="match status" value="1"/>
</dbReference>
<comment type="similarity">
    <text evidence="6">Belongs to the Vsr family.</text>
</comment>
<organism evidence="7">
    <name type="scientific">Streptomyces sp. R33</name>
    <dbReference type="NCBI Taxonomy" id="3238629"/>
    <lineage>
        <taxon>Bacteria</taxon>
        <taxon>Bacillati</taxon>
        <taxon>Actinomycetota</taxon>
        <taxon>Actinomycetes</taxon>
        <taxon>Kitasatosporales</taxon>
        <taxon>Streptomycetaceae</taxon>
        <taxon>Streptomyces</taxon>
    </lineage>
</organism>
<evidence type="ECO:0000313" key="7">
    <source>
        <dbReference type="EMBL" id="XDV65949.1"/>
    </source>
</evidence>
<keyword evidence="5" id="KW-0234">DNA repair</keyword>
<name>A0AB39Y8N3_9ACTN</name>
<keyword evidence="1" id="KW-0540">Nuclease</keyword>
<dbReference type="InterPro" id="IPR011335">
    <property type="entry name" value="Restrct_endonuc-II-like"/>
</dbReference>
<evidence type="ECO:0000256" key="3">
    <source>
        <dbReference type="ARBA" id="ARBA00022763"/>
    </source>
</evidence>
<evidence type="ECO:0000256" key="2">
    <source>
        <dbReference type="ARBA" id="ARBA00022759"/>
    </source>
</evidence>
<dbReference type="REBASE" id="858897">
    <property type="entry name" value="V.SspR33ORF24990P"/>
</dbReference>
<dbReference type="Gene3D" id="3.40.960.10">
    <property type="entry name" value="VSR Endonuclease"/>
    <property type="match status" value="1"/>
</dbReference>
<dbReference type="GO" id="GO:0004519">
    <property type="term" value="F:endonuclease activity"/>
    <property type="evidence" value="ECO:0007669"/>
    <property type="project" value="UniProtKB-KW"/>
</dbReference>
<proteinExistence type="inferred from homology"/>
<dbReference type="InterPro" id="IPR004603">
    <property type="entry name" value="DNA_mismatch_endonuc_vsr"/>
</dbReference>
<dbReference type="NCBIfam" id="TIGR00632">
    <property type="entry name" value="vsr"/>
    <property type="match status" value="1"/>
</dbReference>
<keyword evidence="3" id="KW-0227">DNA damage</keyword>
<sequence>METLETTAVVRRRMSRQKSRNTGVEVALRKLLHGSGLRYRIHRRPVKGVRREADIVFGPARVAVFVDGCFWHGCPEHATWPRNNADFWRKKIEGNRSRDLDTDARLAIAGWLSVRIWEHEDPVEAAERVISTVAMRRDALGVSARSGRGRAI</sequence>
<evidence type="ECO:0000256" key="6">
    <source>
        <dbReference type="ARBA" id="ARBA00029466"/>
    </source>
</evidence>
<evidence type="ECO:0000256" key="4">
    <source>
        <dbReference type="ARBA" id="ARBA00022801"/>
    </source>
</evidence>
<keyword evidence="2 7" id="KW-0255">Endonuclease</keyword>
<gene>
    <name evidence="7" type="ORF">AB5J51_24970</name>
</gene>
<dbReference type="GO" id="GO:0016787">
    <property type="term" value="F:hydrolase activity"/>
    <property type="evidence" value="ECO:0007669"/>
    <property type="project" value="UniProtKB-KW"/>
</dbReference>
<accession>A0AB39Y8N3</accession>
<dbReference type="Pfam" id="PF03852">
    <property type="entry name" value="Vsr"/>
    <property type="match status" value="1"/>
</dbReference>
<dbReference type="GO" id="GO:0006298">
    <property type="term" value="P:mismatch repair"/>
    <property type="evidence" value="ECO:0007669"/>
    <property type="project" value="InterPro"/>
</dbReference>
<dbReference type="AlphaFoldDB" id="A0AB39Y8N3"/>
<reference evidence="7" key="1">
    <citation type="submission" date="2024-08" db="EMBL/GenBank/DDBJ databases">
        <authorList>
            <person name="Yu S.T."/>
        </authorList>
    </citation>
    <scope>NUCLEOTIDE SEQUENCE</scope>
    <source>
        <strain evidence="7">R33</strain>
    </source>
</reference>
<dbReference type="RefSeq" id="WP_369778674.1">
    <property type="nucleotide sequence ID" value="NZ_CP165727.1"/>
</dbReference>
<dbReference type="EMBL" id="CP165727">
    <property type="protein sequence ID" value="XDV65949.1"/>
    <property type="molecule type" value="Genomic_DNA"/>
</dbReference>
<keyword evidence="4" id="KW-0378">Hydrolase</keyword>
<evidence type="ECO:0000256" key="1">
    <source>
        <dbReference type="ARBA" id="ARBA00022722"/>
    </source>
</evidence>